<evidence type="ECO:0000313" key="8">
    <source>
        <dbReference type="EMBL" id="MSS78250.1"/>
    </source>
</evidence>
<keyword evidence="6" id="KW-0804">Transcription</keyword>
<keyword evidence="9" id="KW-1185">Reference proteome</keyword>
<dbReference type="Gene3D" id="2.40.50.140">
    <property type="entry name" value="Nucleic acid-binding proteins"/>
    <property type="match status" value="1"/>
</dbReference>
<dbReference type="AlphaFoldDB" id="A0A6N7VFN0"/>
<dbReference type="RefSeq" id="WP_154541172.1">
    <property type="nucleotide sequence ID" value="NZ_VULQ01000008.1"/>
</dbReference>
<evidence type="ECO:0000256" key="2">
    <source>
        <dbReference type="ARBA" id="ARBA00022490"/>
    </source>
</evidence>
<accession>A0A6N7VFN0</accession>
<dbReference type="Pfam" id="PF00313">
    <property type="entry name" value="CSD"/>
    <property type="match status" value="1"/>
</dbReference>
<dbReference type="PIRSF" id="PIRSF002599">
    <property type="entry name" value="Cold_shock_A"/>
    <property type="match status" value="1"/>
</dbReference>
<dbReference type="InterPro" id="IPR012156">
    <property type="entry name" value="Cold_shock_CspA"/>
</dbReference>
<dbReference type="PROSITE" id="PS51857">
    <property type="entry name" value="CSD_2"/>
    <property type="match status" value="1"/>
</dbReference>
<dbReference type="Proteomes" id="UP000441925">
    <property type="component" value="Unassembled WGS sequence"/>
</dbReference>
<keyword evidence="3" id="KW-0805">Transcription regulation</keyword>
<dbReference type="InterPro" id="IPR012340">
    <property type="entry name" value="NA-bd_OB-fold"/>
</dbReference>
<protein>
    <submittedName>
        <fullName evidence="8">Cold-shock protein</fullName>
    </submittedName>
</protein>
<evidence type="ECO:0000256" key="4">
    <source>
        <dbReference type="ARBA" id="ARBA00023125"/>
    </source>
</evidence>
<sequence>MKEGRVKFFDNKRGYGFIETDGGEDYFFHYSEIISDDSYRTIKKDTKVEFETKDFGRGNTAFNVREIGR</sequence>
<dbReference type="PANTHER" id="PTHR46565:SF20">
    <property type="entry name" value="COLD SHOCK DOMAIN-CONTAINING PROTEIN 4"/>
    <property type="match status" value="1"/>
</dbReference>
<reference evidence="8 9" key="1">
    <citation type="submission" date="2019-08" db="EMBL/GenBank/DDBJ databases">
        <title>In-depth cultivation of the pig gut microbiome towards novel bacterial diversity and tailored functional studies.</title>
        <authorList>
            <person name="Wylensek D."/>
            <person name="Hitch T.C.A."/>
            <person name="Clavel T."/>
        </authorList>
    </citation>
    <scope>NUCLEOTIDE SEQUENCE [LARGE SCALE GENOMIC DNA]</scope>
    <source>
        <strain evidence="8 9">WCA-380-WT-2B</strain>
    </source>
</reference>
<proteinExistence type="predicted"/>
<organism evidence="8 9">
    <name type="scientific">Anaerococcus porci</name>
    <dbReference type="NCBI Taxonomy" id="2652269"/>
    <lineage>
        <taxon>Bacteria</taxon>
        <taxon>Bacillati</taxon>
        <taxon>Bacillota</taxon>
        <taxon>Tissierellia</taxon>
        <taxon>Tissierellales</taxon>
        <taxon>Peptoniphilaceae</taxon>
        <taxon>Anaerococcus</taxon>
    </lineage>
</organism>
<keyword evidence="4" id="KW-0238">DNA-binding</keyword>
<evidence type="ECO:0000256" key="5">
    <source>
        <dbReference type="ARBA" id="ARBA00023159"/>
    </source>
</evidence>
<name>A0A6N7VFN0_9FIRM</name>
<comment type="subcellular location">
    <subcellularLocation>
        <location evidence="1">Cytoplasm</location>
    </subcellularLocation>
</comment>
<dbReference type="SMART" id="SM00357">
    <property type="entry name" value="CSP"/>
    <property type="match status" value="1"/>
</dbReference>
<evidence type="ECO:0000259" key="7">
    <source>
        <dbReference type="PROSITE" id="PS51857"/>
    </source>
</evidence>
<evidence type="ECO:0000313" key="9">
    <source>
        <dbReference type="Proteomes" id="UP000441925"/>
    </source>
</evidence>
<evidence type="ECO:0000256" key="3">
    <source>
        <dbReference type="ARBA" id="ARBA00023015"/>
    </source>
</evidence>
<dbReference type="EMBL" id="VULQ01000008">
    <property type="protein sequence ID" value="MSS78250.1"/>
    <property type="molecule type" value="Genomic_DNA"/>
</dbReference>
<dbReference type="GO" id="GO:0005737">
    <property type="term" value="C:cytoplasm"/>
    <property type="evidence" value="ECO:0007669"/>
    <property type="project" value="UniProtKB-SubCell"/>
</dbReference>
<dbReference type="PRINTS" id="PR00050">
    <property type="entry name" value="COLDSHOCK"/>
</dbReference>
<dbReference type="InterPro" id="IPR002059">
    <property type="entry name" value="CSP_DNA-bd"/>
</dbReference>
<dbReference type="SUPFAM" id="SSF50249">
    <property type="entry name" value="Nucleic acid-binding proteins"/>
    <property type="match status" value="1"/>
</dbReference>
<dbReference type="PANTHER" id="PTHR46565">
    <property type="entry name" value="COLD SHOCK DOMAIN PROTEIN 2"/>
    <property type="match status" value="1"/>
</dbReference>
<evidence type="ECO:0000256" key="1">
    <source>
        <dbReference type="ARBA" id="ARBA00004496"/>
    </source>
</evidence>
<feature type="domain" description="CSD" evidence="7">
    <location>
        <begin position="1"/>
        <end position="66"/>
    </location>
</feature>
<keyword evidence="5" id="KW-0010">Activator</keyword>
<dbReference type="GO" id="GO:0003677">
    <property type="term" value="F:DNA binding"/>
    <property type="evidence" value="ECO:0007669"/>
    <property type="project" value="UniProtKB-KW"/>
</dbReference>
<keyword evidence="2" id="KW-0963">Cytoplasm</keyword>
<evidence type="ECO:0000256" key="6">
    <source>
        <dbReference type="ARBA" id="ARBA00023163"/>
    </source>
</evidence>
<comment type="caution">
    <text evidence="8">The sequence shown here is derived from an EMBL/GenBank/DDBJ whole genome shotgun (WGS) entry which is preliminary data.</text>
</comment>
<gene>
    <name evidence="8" type="ORF">FYJ26_07525</name>
</gene>
<dbReference type="InterPro" id="IPR011129">
    <property type="entry name" value="CSD"/>
</dbReference>